<reference evidence="3 4" key="1">
    <citation type="submission" date="2017-02" db="EMBL/GenBank/DDBJ databases">
        <authorList>
            <person name="Peterson S.W."/>
        </authorList>
    </citation>
    <scope>NUCLEOTIDE SEQUENCE [LARGE SCALE GENOMIC DNA]</scope>
    <source>
        <strain evidence="3 4">ATCC 49788</strain>
    </source>
</reference>
<proteinExistence type="predicted"/>
<dbReference type="Proteomes" id="UP000190460">
    <property type="component" value="Unassembled WGS sequence"/>
</dbReference>
<evidence type="ECO:0000256" key="2">
    <source>
        <dbReference type="SAM" id="Phobius"/>
    </source>
</evidence>
<dbReference type="AlphaFoldDB" id="A0A1T4WB21"/>
<keyword evidence="4" id="KW-1185">Reference proteome</keyword>
<feature type="compositionally biased region" description="Low complexity" evidence="1">
    <location>
        <begin position="164"/>
        <end position="179"/>
    </location>
</feature>
<feature type="compositionally biased region" description="Low complexity" evidence="1">
    <location>
        <begin position="81"/>
        <end position="99"/>
    </location>
</feature>
<evidence type="ECO:0000256" key="1">
    <source>
        <dbReference type="SAM" id="MobiDB-lite"/>
    </source>
</evidence>
<dbReference type="STRING" id="92487.SAMN02745130_01346"/>
<dbReference type="EMBL" id="FUYB01000004">
    <property type="protein sequence ID" value="SKA74145.1"/>
    <property type="molecule type" value="Genomic_DNA"/>
</dbReference>
<name>A0A1T4WB21_9GAMM</name>
<keyword evidence="2" id="KW-0812">Transmembrane</keyword>
<feature type="transmembrane region" description="Helical" evidence="2">
    <location>
        <begin position="20"/>
        <end position="41"/>
    </location>
</feature>
<sequence length="224" mass="24462">MPKLIIKREPPPRLTRQTILFWLLGLLPVALLAGFLTGQLLSQLQPSSLKAGQSPWLPLAPTSSSPKLATSPLPHSPLTPPEITEITKIPETTKITETTQPSTEPLPQPPLKSITLSPSPKPSPHSKPKAVPATKPINAANTKDQLNNRNRPASTPRPKHKPVKSPQTVSQSVPSSRPMPRSRPEPRIEPKINQLAKPQAAAPTESRHKEDYRLLEQSLGIPLQ</sequence>
<feature type="compositionally biased region" description="Polar residues" evidence="1">
    <location>
        <begin position="139"/>
        <end position="153"/>
    </location>
</feature>
<evidence type="ECO:0000313" key="4">
    <source>
        <dbReference type="Proteomes" id="UP000190460"/>
    </source>
</evidence>
<gene>
    <name evidence="3" type="ORF">SAMN02745130_01346</name>
</gene>
<protein>
    <submittedName>
        <fullName evidence="3">Uncharacterized protein</fullName>
    </submittedName>
</protein>
<feature type="region of interest" description="Disordered" evidence="1">
    <location>
        <begin position="51"/>
        <end position="224"/>
    </location>
</feature>
<evidence type="ECO:0000313" key="3">
    <source>
        <dbReference type="EMBL" id="SKA74145.1"/>
    </source>
</evidence>
<keyword evidence="2" id="KW-1133">Transmembrane helix</keyword>
<dbReference type="RefSeq" id="WP_078921815.1">
    <property type="nucleotide sequence ID" value="NZ_FUYB01000004.1"/>
</dbReference>
<feature type="compositionally biased region" description="Basic and acidic residues" evidence="1">
    <location>
        <begin position="205"/>
        <end position="214"/>
    </location>
</feature>
<organism evidence="3 4">
    <name type="scientific">Thiothrix eikelboomii</name>
    <dbReference type="NCBI Taxonomy" id="92487"/>
    <lineage>
        <taxon>Bacteria</taxon>
        <taxon>Pseudomonadati</taxon>
        <taxon>Pseudomonadota</taxon>
        <taxon>Gammaproteobacteria</taxon>
        <taxon>Thiotrichales</taxon>
        <taxon>Thiotrichaceae</taxon>
        <taxon>Thiothrix</taxon>
    </lineage>
</organism>
<accession>A0A1T4WB21</accession>
<keyword evidence="2" id="KW-0472">Membrane</keyword>